<organism evidence="14 15">
    <name type="scientific">Candidatus Brocadia carolinensis</name>
    <dbReference type="NCBI Taxonomy" id="1004156"/>
    <lineage>
        <taxon>Bacteria</taxon>
        <taxon>Pseudomonadati</taxon>
        <taxon>Planctomycetota</taxon>
        <taxon>Candidatus Brocadiia</taxon>
        <taxon>Candidatus Brocadiales</taxon>
        <taxon>Candidatus Brocadiaceae</taxon>
        <taxon>Candidatus Brocadia</taxon>
    </lineage>
</organism>
<dbReference type="InterPro" id="IPR012910">
    <property type="entry name" value="Plug_dom"/>
</dbReference>
<evidence type="ECO:0000256" key="7">
    <source>
        <dbReference type="ARBA" id="ARBA00023136"/>
    </source>
</evidence>
<dbReference type="InterPro" id="IPR000531">
    <property type="entry name" value="Beta-barrel_TonB"/>
</dbReference>
<dbReference type="InterPro" id="IPR037066">
    <property type="entry name" value="Plug_dom_sf"/>
</dbReference>
<evidence type="ECO:0000256" key="6">
    <source>
        <dbReference type="ARBA" id="ARBA00023077"/>
    </source>
</evidence>
<feature type="domain" description="TonB-dependent receptor-like beta-barrel" evidence="12">
    <location>
        <begin position="251"/>
        <end position="628"/>
    </location>
</feature>
<evidence type="ECO:0008006" key="16">
    <source>
        <dbReference type="Google" id="ProtNLM"/>
    </source>
</evidence>
<keyword evidence="6 11" id="KW-0798">TonB box</keyword>
<dbReference type="PANTHER" id="PTHR30069">
    <property type="entry name" value="TONB-DEPENDENT OUTER MEMBRANE RECEPTOR"/>
    <property type="match status" value="1"/>
</dbReference>
<keyword evidence="2 10" id="KW-0813">Transport</keyword>
<evidence type="ECO:0000256" key="4">
    <source>
        <dbReference type="ARBA" id="ARBA00022692"/>
    </source>
</evidence>
<evidence type="ECO:0000256" key="1">
    <source>
        <dbReference type="ARBA" id="ARBA00004571"/>
    </source>
</evidence>
<evidence type="ECO:0000259" key="13">
    <source>
        <dbReference type="Pfam" id="PF07715"/>
    </source>
</evidence>
<reference evidence="14 15" key="1">
    <citation type="journal article" date="2017" name="Water Res.">
        <title>Discovery and metagenomic analysis of an anammox bacterial enrichment related to Candidatus "Brocadia caroliniensis" in a full-scale glycerol-fed nitritation-denitritation separate centrate treatment process.</title>
        <authorList>
            <person name="Park H."/>
            <person name="Brotto A.C."/>
            <person name="van Loosdrecht M.C."/>
            <person name="Chandran K."/>
        </authorList>
    </citation>
    <scope>NUCLEOTIDE SEQUENCE [LARGE SCALE GENOMIC DNA]</scope>
    <source>
        <strain evidence="14">26THWARD</strain>
    </source>
</reference>
<dbReference type="Pfam" id="PF07715">
    <property type="entry name" value="Plug"/>
    <property type="match status" value="1"/>
</dbReference>
<evidence type="ECO:0000256" key="10">
    <source>
        <dbReference type="PROSITE-ProRule" id="PRU01360"/>
    </source>
</evidence>
<evidence type="ECO:0000313" key="15">
    <source>
        <dbReference type="Proteomes" id="UP000189681"/>
    </source>
</evidence>
<dbReference type="GO" id="GO:0015344">
    <property type="term" value="F:siderophore uptake transmembrane transporter activity"/>
    <property type="evidence" value="ECO:0007669"/>
    <property type="project" value="TreeGrafter"/>
</dbReference>
<keyword evidence="8" id="KW-0675">Receptor</keyword>
<comment type="similarity">
    <text evidence="10 11">Belongs to the TonB-dependent receptor family.</text>
</comment>
<dbReference type="SUPFAM" id="SSF56935">
    <property type="entry name" value="Porins"/>
    <property type="match status" value="1"/>
</dbReference>
<evidence type="ECO:0000256" key="3">
    <source>
        <dbReference type="ARBA" id="ARBA00022452"/>
    </source>
</evidence>
<keyword evidence="3 10" id="KW-1134">Transmembrane beta strand</keyword>
<dbReference type="AlphaFoldDB" id="A0A1V4AVC8"/>
<evidence type="ECO:0000256" key="2">
    <source>
        <dbReference type="ARBA" id="ARBA00022448"/>
    </source>
</evidence>
<evidence type="ECO:0000256" key="5">
    <source>
        <dbReference type="ARBA" id="ARBA00022729"/>
    </source>
</evidence>
<sequence length="662" mass="76455">MISAFFWFFSCPTPTLAEAEYEQSLESTPVDEESILFQEIPSVYSASKYEQKVTEAPSSVSIITAEEIKKYGYRKFSEILRSVRGFHITYDRNYHYVGVRGFGLSGDYNTRILLLIDGHRVNDAIYDQAPIGTDFPVDIDLIDRIEIIRGPGSSLYGTNAFFAVINVITRHGRDFKGVETSAGAGSFETYNSRMSYGEKFQNGLEMVISGSYYESKGDDRLFFQEFDQPENNHGIAEDRDGDQFENIFGEFVYRDLSLQLNYLQREKDVPTAPFKSVFNKRFSTMDERGWADLKYERILGDQFNFLSRISYNFYDYNDDYFSDTSAGRLKTSDDVDSQWLQGEVQLTKIFLEKHKCTFGLDARYNIQQDQYIYEHRADGTLLDDERESHYWAAFFQDEFTITDSLIFQAGIRFDYFETFGGTVNPRTALIYSPFEKTTFKFVYGRAFREPNAYELYYSDGTAQEASPDLDPEIIDTFEIIYEQYLGKHLRGTIVGFYNSIDDFIALKEDSNSGLSKFDNVSEVEAKGLEFELDGKWESGFEGRASYSLQEAEEDDSRNTLVNSPDHLVKLNIIIPLLQRKLFLSGEEQYTSGRKTIKRHTVEDFFTTNVTLYSRNIFKTLEVSGSVFNVFDKEYEDPGGEEHQEDAIEQDGRTFRIKITYAF</sequence>
<dbReference type="Pfam" id="PF00593">
    <property type="entry name" value="TonB_dep_Rec_b-barrel"/>
    <property type="match status" value="1"/>
</dbReference>
<keyword evidence="5" id="KW-0732">Signal</keyword>
<accession>A0A1V4AVC8</accession>
<evidence type="ECO:0000256" key="9">
    <source>
        <dbReference type="ARBA" id="ARBA00023237"/>
    </source>
</evidence>
<dbReference type="InterPro" id="IPR036942">
    <property type="entry name" value="Beta-barrel_TonB_sf"/>
</dbReference>
<name>A0A1V4AVC8_9BACT</name>
<evidence type="ECO:0000259" key="12">
    <source>
        <dbReference type="Pfam" id="PF00593"/>
    </source>
</evidence>
<proteinExistence type="inferred from homology"/>
<dbReference type="GO" id="GO:0044718">
    <property type="term" value="P:siderophore transmembrane transport"/>
    <property type="evidence" value="ECO:0007669"/>
    <property type="project" value="TreeGrafter"/>
</dbReference>
<keyword evidence="4 10" id="KW-0812">Transmembrane</keyword>
<evidence type="ECO:0000256" key="11">
    <source>
        <dbReference type="RuleBase" id="RU003357"/>
    </source>
</evidence>
<dbReference type="Gene3D" id="2.40.170.20">
    <property type="entry name" value="TonB-dependent receptor, beta-barrel domain"/>
    <property type="match status" value="1"/>
</dbReference>
<dbReference type="PROSITE" id="PS52016">
    <property type="entry name" value="TONB_DEPENDENT_REC_3"/>
    <property type="match status" value="1"/>
</dbReference>
<gene>
    <name evidence="14" type="ORF">AYP45_05520</name>
</gene>
<dbReference type="Gene3D" id="2.170.130.10">
    <property type="entry name" value="TonB-dependent receptor, plug domain"/>
    <property type="match status" value="1"/>
</dbReference>
<feature type="domain" description="TonB-dependent receptor plug" evidence="13">
    <location>
        <begin position="53"/>
        <end position="162"/>
    </location>
</feature>
<dbReference type="CDD" id="cd01347">
    <property type="entry name" value="ligand_gated_channel"/>
    <property type="match status" value="1"/>
</dbReference>
<dbReference type="PANTHER" id="PTHR30069:SF29">
    <property type="entry name" value="HEMOGLOBIN AND HEMOGLOBIN-HAPTOGLOBIN-BINDING PROTEIN 1-RELATED"/>
    <property type="match status" value="1"/>
</dbReference>
<evidence type="ECO:0000313" key="14">
    <source>
        <dbReference type="EMBL" id="OOP57078.1"/>
    </source>
</evidence>
<dbReference type="EMBL" id="AYTS01000045">
    <property type="protein sequence ID" value="OOP57078.1"/>
    <property type="molecule type" value="Genomic_DNA"/>
</dbReference>
<comment type="caution">
    <text evidence="14">The sequence shown here is derived from an EMBL/GenBank/DDBJ whole genome shotgun (WGS) entry which is preliminary data.</text>
</comment>
<dbReference type="InterPro" id="IPR039426">
    <property type="entry name" value="TonB-dep_rcpt-like"/>
</dbReference>
<keyword evidence="7 10" id="KW-0472">Membrane</keyword>
<protein>
    <recommendedName>
        <fullName evidence="16">TonB-dependent receptor</fullName>
    </recommendedName>
</protein>
<keyword evidence="9 10" id="KW-0998">Cell outer membrane</keyword>
<dbReference type="STRING" id="1004156.AYP45_05520"/>
<comment type="subcellular location">
    <subcellularLocation>
        <location evidence="1 10">Cell outer membrane</location>
        <topology evidence="1 10">Multi-pass membrane protein</topology>
    </subcellularLocation>
</comment>
<dbReference type="Proteomes" id="UP000189681">
    <property type="component" value="Unassembled WGS sequence"/>
</dbReference>
<evidence type="ECO:0000256" key="8">
    <source>
        <dbReference type="ARBA" id="ARBA00023170"/>
    </source>
</evidence>
<dbReference type="GO" id="GO:0009279">
    <property type="term" value="C:cell outer membrane"/>
    <property type="evidence" value="ECO:0007669"/>
    <property type="project" value="UniProtKB-SubCell"/>
</dbReference>